<keyword evidence="3" id="KW-1185">Reference proteome</keyword>
<accession>A0ABP7V5J8</accession>
<dbReference type="Proteomes" id="UP001500683">
    <property type="component" value="Unassembled WGS sequence"/>
</dbReference>
<proteinExistence type="predicted"/>
<dbReference type="Pfam" id="PF07929">
    <property type="entry name" value="PRiA4_ORF3"/>
    <property type="match status" value="1"/>
</dbReference>
<dbReference type="SUPFAM" id="SSF159941">
    <property type="entry name" value="MM3350-like"/>
    <property type="match status" value="1"/>
</dbReference>
<protein>
    <recommendedName>
        <fullName evidence="1">Plasmid pRiA4b Orf3-like domain-containing protein</fullName>
    </recommendedName>
</protein>
<dbReference type="PANTHER" id="PTHR41878:SF1">
    <property type="entry name" value="TNPR PROTEIN"/>
    <property type="match status" value="1"/>
</dbReference>
<feature type="domain" description="Plasmid pRiA4b Orf3-like" evidence="1">
    <location>
        <begin position="477"/>
        <end position="647"/>
    </location>
</feature>
<reference evidence="3" key="1">
    <citation type="journal article" date="2019" name="Int. J. Syst. Evol. Microbiol.">
        <title>The Global Catalogue of Microorganisms (GCM) 10K type strain sequencing project: providing services to taxonomists for standard genome sequencing and annotation.</title>
        <authorList>
            <consortium name="The Broad Institute Genomics Platform"/>
            <consortium name="The Broad Institute Genome Sequencing Center for Infectious Disease"/>
            <person name="Wu L."/>
            <person name="Ma J."/>
        </authorList>
    </citation>
    <scope>NUCLEOTIDE SEQUENCE [LARGE SCALE GENOMIC DNA]</scope>
    <source>
        <strain evidence="3">JCM 16702</strain>
    </source>
</reference>
<organism evidence="2 3">
    <name type="scientific">Actinomadura miaoliensis</name>
    <dbReference type="NCBI Taxonomy" id="430685"/>
    <lineage>
        <taxon>Bacteria</taxon>
        <taxon>Bacillati</taxon>
        <taxon>Actinomycetota</taxon>
        <taxon>Actinomycetes</taxon>
        <taxon>Streptosporangiales</taxon>
        <taxon>Thermomonosporaceae</taxon>
        <taxon>Actinomadura</taxon>
    </lineage>
</organism>
<dbReference type="Gene3D" id="3.10.290.30">
    <property type="entry name" value="MM3350-like"/>
    <property type="match status" value="1"/>
</dbReference>
<dbReference type="InterPro" id="IPR024047">
    <property type="entry name" value="MM3350-like_sf"/>
</dbReference>
<evidence type="ECO:0000313" key="2">
    <source>
        <dbReference type="EMBL" id="GAA4060051.1"/>
    </source>
</evidence>
<comment type="caution">
    <text evidence="2">The sequence shown here is derived from an EMBL/GenBank/DDBJ whole genome shotgun (WGS) entry which is preliminary data.</text>
</comment>
<dbReference type="PANTHER" id="PTHR41878">
    <property type="entry name" value="LEXA REPRESSOR-RELATED"/>
    <property type="match status" value="1"/>
</dbReference>
<name>A0ABP7V5J8_9ACTN</name>
<evidence type="ECO:0000259" key="1">
    <source>
        <dbReference type="Pfam" id="PF07929"/>
    </source>
</evidence>
<evidence type="ECO:0000313" key="3">
    <source>
        <dbReference type="Proteomes" id="UP001500683"/>
    </source>
</evidence>
<dbReference type="InterPro" id="IPR012912">
    <property type="entry name" value="Plasmid_pRiA4b_Orf3-like"/>
</dbReference>
<dbReference type="EMBL" id="BAAAZG010000002">
    <property type="protein sequence ID" value="GAA4060051.1"/>
    <property type="molecule type" value="Genomic_DNA"/>
</dbReference>
<gene>
    <name evidence="2" type="ORF">GCM10022214_10890</name>
</gene>
<sequence>MRTPAWAVSPSRIGRLRRWTRCDRTTGEPRARRETGVARGRLPPRLLRMSNRAVADVEGLSPERLVAQARACPALATARTLAEWVGTGREVTARGVLRPAAAVEACDLLGIEVPSRRLRSALDVHELMMVWSAAAAAGFIEVTGGRVAVGPGLGQWLEGTPENVLAVWASCAAQSLGLAGEAEPEDLEYLVVLATLYERGGAASSAELSAAIDELAGGPPFCECPDCTARGEAPGAVVGLLSDLDPDEAGAEDAVWALGEFGIAQARDEGAELTPLGHWFTDLLFRVNAPAADADAAELVAALSGLPDMVTELMGRSWLSARPPAAAVRELLAAGAAASGQERLTALALARGRGPEAAPAWREWAARDGFGAHARVWLAEQDGTEPAEADEAWVTVDTLTVLLDSLPADVPANLLPAILRAGAGAELAEVLPLLEGCGHPDAPRLAGMLSGDPGSGPVPAPIPLPVPAPREGGSGAAYQIKVQLRGVTKPPVWRRLQVPADIRLDRLHEVIQAAMGWENYHMHVFSHGSGEYGLPDRELGHRDERKVALSQLLTLAGDRIGYTYDFGDGWEHDIVLEEVLPPGTEVADPCCTAGKGACPPEDCGGVWGYEELKATLADPDAEDHEDMLEWLGLDSGDDFDPKDFSLAEVNRRLRR</sequence>